<accession>A0ABT8TG34</accession>
<protein>
    <recommendedName>
        <fullName evidence="4">Lipocalin-like domain-containing protein</fullName>
    </recommendedName>
</protein>
<feature type="chain" id="PRO_5046470204" description="Lipocalin-like domain-containing protein" evidence="1">
    <location>
        <begin position="21"/>
        <end position="163"/>
    </location>
</feature>
<gene>
    <name evidence="2" type="ORF">QWI16_05600</name>
</gene>
<feature type="signal peptide" evidence="1">
    <location>
        <begin position="1"/>
        <end position="20"/>
    </location>
</feature>
<dbReference type="RefSeq" id="WP_302711781.1">
    <property type="nucleotide sequence ID" value="NZ_JAULRT010000035.1"/>
</dbReference>
<evidence type="ECO:0000256" key="1">
    <source>
        <dbReference type="SAM" id="SignalP"/>
    </source>
</evidence>
<evidence type="ECO:0008006" key="4">
    <source>
        <dbReference type="Google" id="ProtNLM"/>
    </source>
</evidence>
<evidence type="ECO:0000313" key="3">
    <source>
        <dbReference type="Proteomes" id="UP001168380"/>
    </source>
</evidence>
<comment type="caution">
    <text evidence="2">The sequence shown here is derived from an EMBL/GenBank/DDBJ whole genome shotgun (WGS) entry which is preliminary data.</text>
</comment>
<evidence type="ECO:0000313" key="2">
    <source>
        <dbReference type="EMBL" id="MDO3381641.1"/>
    </source>
</evidence>
<name>A0ABT8TG34_9GAMM</name>
<organism evidence="2 3">
    <name type="scientific">Gilvimarinus algae</name>
    <dbReference type="NCBI Taxonomy" id="3058037"/>
    <lineage>
        <taxon>Bacteria</taxon>
        <taxon>Pseudomonadati</taxon>
        <taxon>Pseudomonadota</taxon>
        <taxon>Gammaproteobacteria</taxon>
        <taxon>Cellvibrionales</taxon>
        <taxon>Cellvibrionaceae</taxon>
        <taxon>Gilvimarinus</taxon>
    </lineage>
</organism>
<keyword evidence="1" id="KW-0732">Signal</keyword>
<reference evidence="2" key="1">
    <citation type="submission" date="2023-07" db="EMBL/GenBank/DDBJ databases">
        <title>Gilvimarinus algae sp. nov., isolated from the surface of Kelp.</title>
        <authorList>
            <person name="Sun Y.Y."/>
            <person name="Gong Y."/>
            <person name="Du Z.J."/>
        </authorList>
    </citation>
    <scope>NUCLEOTIDE SEQUENCE</scope>
    <source>
        <strain evidence="2">SDUM040014</strain>
    </source>
</reference>
<dbReference type="Proteomes" id="UP001168380">
    <property type="component" value="Unassembled WGS sequence"/>
</dbReference>
<keyword evidence="3" id="KW-1185">Reference proteome</keyword>
<dbReference type="EMBL" id="JAULRT010000035">
    <property type="protein sequence ID" value="MDO3381641.1"/>
    <property type="molecule type" value="Genomic_DNA"/>
</dbReference>
<sequence length="163" mass="18590">MKIKTVLFVASLLCSPALWAEQSPLHGLEALTGSWKLQSPQTPQEKAFRLNYRLISKNTTLVEDYGDPAQQITETLYHRDGEKLLATHYCARGNQPRLALHPDADDKTLVFEFQDITNLAHKSDPHMVGMRFVFVDAEHFEKEETYLVNGEPHVSRMLLVRAD</sequence>
<proteinExistence type="predicted"/>